<feature type="binding site" evidence="5">
    <location>
        <position position="202"/>
    </location>
    <ligand>
        <name>Fe cation</name>
        <dbReference type="ChEBI" id="CHEBI:24875"/>
        <label>1</label>
    </ligand>
</feature>
<dbReference type="EMBL" id="JAUFQC010000011">
    <property type="protein sequence ID" value="MDN3611109.1"/>
    <property type="molecule type" value="Genomic_DNA"/>
</dbReference>
<evidence type="ECO:0000256" key="3">
    <source>
        <dbReference type="ARBA" id="ARBA00023004"/>
    </source>
</evidence>
<dbReference type="Pfam" id="PF00149">
    <property type="entry name" value="Metallophos"/>
    <property type="match status" value="1"/>
</dbReference>
<protein>
    <recommendedName>
        <fullName evidence="5">3',5'-cyclic adenosine monophosphate phosphodiesterase CpdA</fullName>
        <shortName evidence="5">3',5'-cyclic AMP phosphodiesterase</shortName>
        <shortName evidence="5">cAMP phosphodiesterase</shortName>
        <ecNumber evidence="5">3.1.4.53</ecNumber>
    </recommendedName>
</protein>
<feature type="binding site" evidence="5">
    <location>
        <position position="202"/>
    </location>
    <ligand>
        <name>AMP</name>
        <dbReference type="ChEBI" id="CHEBI:456215"/>
    </ligand>
</feature>
<dbReference type="InterPro" id="IPR046379">
    <property type="entry name" value="cAMP_phosphodiest_CpdA"/>
</dbReference>
<feature type="binding site" evidence="5">
    <location>
        <position position="61"/>
    </location>
    <ligand>
        <name>Fe cation</name>
        <dbReference type="ChEBI" id="CHEBI:24875"/>
        <label>1</label>
    </ligand>
</feature>
<dbReference type="InterPro" id="IPR050884">
    <property type="entry name" value="CNP_phosphodiesterase-III"/>
</dbReference>
<evidence type="ECO:0000256" key="4">
    <source>
        <dbReference type="ARBA" id="ARBA00025742"/>
    </source>
</evidence>
<dbReference type="CDD" id="cd07402">
    <property type="entry name" value="MPP_GpdQ"/>
    <property type="match status" value="1"/>
</dbReference>
<dbReference type="EMBL" id="JAUFQC010000001">
    <property type="protein sequence ID" value="MDN3609142.1"/>
    <property type="molecule type" value="Genomic_DNA"/>
</dbReference>
<evidence type="ECO:0000313" key="8">
    <source>
        <dbReference type="EMBL" id="MDN3611109.1"/>
    </source>
</evidence>
<reference evidence="8" key="3">
    <citation type="submission" date="2023-06" db="EMBL/GenBank/DDBJ databases">
        <authorList>
            <person name="Lucena T."/>
            <person name="Sun Q."/>
        </authorList>
    </citation>
    <scope>NUCLEOTIDE SEQUENCE</scope>
    <source>
        <strain evidence="8">CECT 7398</strain>
    </source>
</reference>
<dbReference type="InterPro" id="IPR026575">
    <property type="entry name" value="GpdQ/CpdA-like"/>
</dbReference>
<feature type="binding site" evidence="5">
    <location>
        <position position="21"/>
    </location>
    <ligand>
        <name>AMP</name>
        <dbReference type="ChEBI" id="CHEBI:456215"/>
    </ligand>
</feature>
<evidence type="ECO:0000256" key="2">
    <source>
        <dbReference type="ARBA" id="ARBA00022801"/>
    </source>
</evidence>
<keyword evidence="1 5" id="KW-0479">Metal-binding</keyword>
<feature type="binding site" evidence="5">
    <location>
        <position position="61"/>
    </location>
    <ligand>
        <name>AMP</name>
        <dbReference type="ChEBI" id="CHEBI:456215"/>
    </ligand>
</feature>
<dbReference type="PANTHER" id="PTHR42988">
    <property type="entry name" value="PHOSPHOHYDROLASE"/>
    <property type="match status" value="1"/>
</dbReference>
<reference evidence="8" key="1">
    <citation type="journal article" date="2014" name="Int. J. Syst. Evol. Microbiol.">
        <title>Complete genome of a new Firmicutes species belonging to the dominant human colonic microbiota ('Ruminococcus bicirculans') reveals two chromosomes and a selective capacity to utilize plant glucans.</title>
        <authorList>
            <consortium name="NISC Comparative Sequencing Program"/>
            <person name="Wegmann U."/>
            <person name="Louis P."/>
            <person name="Goesmann A."/>
            <person name="Henrissat B."/>
            <person name="Duncan S.H."/>
            <person name="Flint H.J."/>
        </authorList>
    </citation>
    <scope>NUCLEOTIDE SEQUENCE</scope>
    <source>
        <strain evidence="8">CECT 7398</strain>
    </source>
</reference>
<sequence length="272" mass="30102">MNVTSSTSDGSIRLLQITDTHLFEAADGSLLGVNTSDSFLAVVDAIAKINPAYDALLATGDITQDHSKVSYQRFAQGISSLKKSCFWLPGNHDYKPTMASVIPSEQIKQIEHVLLGDAWQMVSLDSQVEGVPHGFLCEKQLAVLEQSLSQYPNRHTLILLHHHPLLIGSAWLDQHNLKNAQQFWAVIEQHSNVKAVVCGHVHQDMNVMHHGIRVMATPSTCVQFKPKSDDFCLDNRSPGWREMVLFPDGGLETQVTRLPAGSYQPDFSSSGY</sequence>
<keyword evidence="5" id="KW-0547">Nucleotide-binding</keyword>
<evidence type="ECO:0000259" key="6">
    <source>
        <dbReference type="Pfam" id="PF00149"/>
    </source>
</evidence>
<feature type="binding site" evidence="5">
    <location>
        <position position="161"/>
    </location>
    <ligand>
        <name>Fe cation</name>
        <dbReference type="ChEBI" id="CHEBI:24875"/>
        <label>2</label>
    </ligand>
</feature>
<dbReference type="NCBIfam" id="NF008359">
    <property type="entry name" value="PRK11148.1"/>
    <property type="match status" value="1"/>
</dbReference>
<keyword evidence="2 5" id="KW-0378">Hydrolase</keyword>
<keyword evidence="9" id="KW-1185">Reference proteome</keyword>
<dbReference type="PANTHER" id="PTHR42988:SF2">
    <property type="entry name" value="CYCLIC NUCLEOTIDE PHOSPHODIESTERASE CBUA0032-RELATED"/>
    <property type="match status" value="1"/>
</dbReference>
<dbReference type="HAMAP" id="MF_00905">
    <property type="entry name" value="cAMP_phosphodiest_CpdA"/>
    <property type="match status" value="1"/>
</dbReference>
<dbReference type="Proteomes" id="UP001238540">
    <property type="component" value="Unassembled WGS sequence"/>
</dbReference>
<evidence type="ECO:0000313" key="7">
    <source>
        <dbReference type="EMBL" id="MDN3609142.1"/>
    </source>
</evidence>
<evidence type="ECO:0000256" key="1">
    <source>
        <dbReference type="ARBA" id="ARBA00022723"/>
    </source>
</evidence>
<dbReference type="InterPro" id="IPR004843">
    <property type="entry name" value="Calcineurin-like_PHP"/>
</dbReference>
<name>A0ABT8BWP6_9VIBR</name>
<dbReference type="Gene3D" id="3.60.21.10">
    <property type="match status" value="1"/>
</dbReference>
<dbReference type="RefSeq" id="WP_076586291.1">
    <property type="nucleotide sequence ID" value="NZ_JABEYA020000002.1"/>
</dbReference>
<feature type="domain" description="Calcineurin-like phosphoesterase" evidence="6">
    <location>
        <begin position="12"/>
        <end position="203"/>
    </location>
</feature>
<gene>
    <name evidence="5 8" type="primary">cpdA</name>
    <name evidence="7" type="ORF">QWZ16_05315</name>
    <name evidence="8" type="ORF">QWZ16_15725</name>
</gene>
<comment type="catalytic activity">
    <reaction evidence="5">
        <text>3',5'-cyclic AMP + H2O = AMP + H(+)</text>
        <dbReference type="Rhea" id="RHEA:25277"/>
        <dbReference type="ChEBI" id="CHEBI:15377"/>
        <dbReference type="ChEBI" id="CHEBI:15378"/>
        <dbReference type="ChEBI" id="CHEBI:58165"/>
        <dbReference type="ChEBI" id="CHEBI:456215"/>
        <dbReference type="EC" id="3.1.4.53"/>
    </reaction>
</comment>
<feature type="binding site" evidence="5">
    <location>
        <position position="19"/>
    </location>
    <ligand>
        <name>Fe cation</name>
        <dbReference type="ChEBI" id="CHEBI:24875"/>
        <label>1</label>
    </ligand>
</feature>
<comment type="caution">
    <text evidence="8">The sequence shown here is derived from an EMBL/GenBank/DDBJ whole genome shotgun (WGS) entry which is preliminary data.</text>
</comment>
<feature type="binding site" evidence="5">
    <location>
        <position position="200"/>
    </location>
    <ligand>
        <name>Fe cation</name>
        <dbReference type="ChEBI" id="CHEBI:24875"/>
        <label>2</label>
    </ligand>
</feature>
<feature type="binding site" evidence="5">
    <location>
        <position position="21"/>
    </location>
    <ligand>
        <name>Fe cation</name>
        <dbReference type="ChEBI" id="CHEBI:24875"/>
        <label>1</label>
    </ligand>
</feature>
<organism evidence="8 9">
    <name type="scientific">Vibrio ostreicida</name>
    <dbReference type="NCBI Taxonomy" id="526588"/>
    <lineage>
        <taxon>Bacteria</taxon>
        <taxon>Pseudomonadati</taxon>
        <taxon>Pseudomonadota</taxon>
        <taxon>Gammaproteobacteria</taxon>
        <taxon>Vibrionales</taxon>
        <taxon>Vibrionaceae</taxon>
        <taxon>Vibrio</taxon>
    </lineage>
</organism>
<comment type="cofactor">
    <cofactor evidence="5">
        <name>Fe(2+)</name>
        <dbReference type="ChEBI" id="CHEBI:29033"/>
    </cofactor>
    <text evidence="5">Binds 2 Fe(2+) ions per subunit.</text>
</comment>
<dbReference type="SUPFAM" id="SSF56300">
    <property type="entry name" value="Metallo-dependent phosphatases"/>
    <property type="match status" value="1"/>
</dbReference>
<keyword evidence="3 5" id="KW-0408">Iron</keyword>
<evidence type="ECO:0000313" key="9">
    <source>
        <dbReference type="Proteomes" id="UP001238540"/>
    </source>
</evidence>
<keyword evidence="5" id="KW-0114">cAMP</keyword>
<dbReference type="InterPro" id="IPR029052">
    <property type="entry name" value="Metallo-depent_PP-like"/>
</dbReference>
<comment type="similarity">
    <text evidence="4 5">Belongs to the cyclic nucleotide phosphodiesterase class-III family.</text>
</comment>
<accession>A0ABT8BWP6</accession>
<reference evidence="9" key="2">
    <citation type="journal article" date="2019" name="Int. J. Syst. Evol. Microbiol.">
        <title>The Global Catalogue of Microorganisms (GCM) 10K type strain sequencing project: providing services to taxonomists for standard genome sequencing and annotation.</title>
        <authorList>
            <consortium name="The Broad Institute Genomics Platform"/>
            <consortium name="The Broad Institute Genome Sequencing Center for Infectious Disease"/>
            <person name="Wu L."/>
            <person name="Ma J."/>
        </authorList>
    </citation>
    <scope>NUCLEOTIDE SEQUENCE [LARGE SCALE GENOMIC DNA]</scope>
    <source>
        <strain evidence="9">CECT 7398</strain>
    </source>
</reference>
<evidence type="ECO:0000256" key="5">
    <source>
        <dbReference type="HAMAP-Rule" id="MF_00905"/>
    </source>
</evidence>
<feature type="binding site" evidence="5">
    <location>
        <position position="91"/>
    </location>
    <ligand>
        <name>Fe cation</name>
        <dbReference type="ChEBI" id="CHEBI:24875"/>
        <label>2</label>
    </ligand>
</feature>
<feature type="binding site" evidence="5">
    <location>
        <position position="61"/>
    </location>
    <ligand>
        <name>Fe cation</name>
        <dbReference type="ChEBI" id="CHEBI:24875"/>
        <label>2</label>
    </ligand>
</feature>
<dbReference type="EC" id="3.1.4.53" evidence="5"/>
<proteinExistence type="inferred from homology"/>
<comment type="function">
    <text evidence="5">Hydrolyzes cAMP to 5'-AMP. Plays an important regulatory role in modulating the intracellular concentration of cAMP, thereby influencing cAMP-dependent processes.</text>
</comment>
<feature type="binding site" evidence="5">
    <location>
        <begin position="91"/>
        <end position="92"/>
    </location>
    <ligand>
        <name>AMP</name>
        <dbReference type="ChEBI" id="CHEBI:456215"/>
    </ligand>
</feature>
<dbReference type="GO" id="GO:0004115">
    <property type="term" value="F:3',5'-cyclic-AMP phosphodiesterase activity"/>
    <property type="evidence" value="ECO:0007669"/>
    <property type="project" value="UniProtKB-EC"/>
</dbReference>